<sequence>MREMDLMDYHRSVYEKGHNIENRAPCLLKSPTRPDRTTIGSILSESIDDFLTQIELSHSPCLGQHVKLSVSDKVTESVTTAVSGRRLALGGRMK</sequence>
<proteinExistence type="predicted"/>
<evidence type="ECO:0000313" key="1">
    <source>
        <dbReference type="EMBL" id="GBP62009.1"/>
    </source>
</evidence>
<name>A0A4C1XI90_EUMVA</name>
<gene>
    <name evidence="1" type="ORF">EVAR_46038_1</name>
</gene>
<organism evidence="1 2">
    <name type="scientific">Eumeta variegata</name>
    <name type="common">Bagworm moth</name>
    <name type="synonym">Eumeta japonica</name>
    <dbReference type="NCBI Taxonomy" id="151549"/>
    <lineage>
        <taxon>Eukaryota</taxon>
        <taxon>Metazoa</taxon>
        <taxon>Ecdysozoa</taxon>
        <taxon>Arthropoda</taxon>
        <taxon>Hexapoda</taxon>
        <taxon>Insecta</taxon>
        <taxon>Pterygota</taxon>
        <taxon>Neoptera</taxon>
        <taxon>Endopterygota</taxon>
        <taxon>Lepidoptera</taxon>
        <taxon>Glossata</taxon>
        <taxon>Ditrysia</taxon>
        <taxon>Tineoidea</taxon>
        <taxon>Psychidae</taxon>
        <taxon>Oiketicinae</taxon>
        <taxon>Eumeta</taxon>
    </lineage>
</organism>
<keyword evidence="2" id="KW-1185">Reference proteome</keyword>
<accession>A0A4C1XI90</accession>
<dbReference type="Proteomes" id="UP000299102">
    <property type="component" value="Unassembled WGS sequence"/>
</dbReference>
<dbReference type="EMBL" id="BGZK01000829">
    <property type="protein sequence ID" value="GBP62009.1"/>
    <property type="molecule type" value="Genomic_DNA"/>
</dbReference>
<comment type="caution">
    <text evidence="1">The sequence shown here is derived from an EMBL/GenBank/DDBJ whole genome shotgun (WGS) entry which is preliminary data.</text>
</comment>
<dbReference type="AlphaFoldDB" id="A0A4C1XI90"/>
<evidence type="ECO:0000313" key="2">
    <source>
        <dbReference type="Proteomes" id="UP000299102"/>
    </source>
</evidence>
<reference evidence="1 2" key="1">
    <citation type="journal article" date="2019" name="Commun. Biol.">
        <title>The bagworm genome reveals a unique fibroin gene that provides high tensile strength.</title>
        <authorList>
            <person name="Kono N."/>
            <person name="Nakamura H."/>
            <person name="Ohtoshi R."/>
            <person name="Tomita M."/>
            <person name="Numata K."/>
            <person name="Arakawa K."/>
        </authorList>
    </citation>
    <scope>NUCLEOTIDE SEQUENCE [LARGE SCALE GENOMIC DNA]</scope>
</reference>
<protein>
    <submittedName>
        <fullName evidence="1">Uncharacterized protein</fullName>
    </submittedName>
</protein>